<organism evidence="2 3">
    <name type="scientific">Apiotrichum porosum</name>
    <dbReference type="NCBI Taxonomy" id="105984"/>
    <lineage>
        <taxon>Eukaryota</taxon>
        <taxon>Fungi</taxon>
        <taxon>Dikarya</taxon>
        <taxon>Basidiomycota</taxon>
        <taxon>Agaricomycotina</taxon>
        <taxon>Tremellomycetes</taxon>
        <taxon>Trichosporonales</taxon>
        <taxon>Trichosporonaceae</taxon>
        <taxon>Apiotrichum</taxon>
    </lineage>
</organism>
<dbReference type="STRING" id="105984.A0A427Y6B7"/>
<evidence type="ECO:0000313" key="2">
    <source>
        <dbReference type="EMBL" id="RSH86612.1"/>
    </source>
</evidence>
<gene>
    <name evidence="2" type="ORF">EHS24_004883</name>
</gene>
<name>A0A427Y6B7_9TREE</name>
<dbReference type="EMBL" id="RSCE01000002">
    <property type="protein sequence ID" value="RSH86612.1"/>
    <property type="molecule type" value="Genomic_DNA"/>
</dbReference>
<feature type="region of interest" description="Disordered" evidence="1">
    <location>
        <begin position="767"/>
        <end position="788"/>
    </location>
</feature>
<dbReference type="OrthoDB" id="3362817at2759"/>
<dbReference type="Proteomes" id="UP000279236">
    <property type="component" value="Unassembled WGS sequence"/>
</dbReference>
<dbReference type="RefSeq" id="XP_028479397.1">
    <property type="nucleotide sequence ID" value="XM_028620425.1"/>
</dbReference>
<reference evidence="2 3" key="1">
    <citation type="submission" date="2018-11" db="EMBL/GenBank/DDBJ databases">
        <title>Genome sequence of Apiotrichum porosum DSM 27194.</title>
        <authorList>
            <person name="Aliyu H."/>
            <person name="Gorte O."/>
            <person name="Ochsenreither K."/>
        </authorList>
    </citation>
    <scope>NUCLEOTIDE SEQUENCE [LARGE SCALE GENOMIC DNA]</scope>
    <source>
        <strain evidence="2 3">DSM 27194</strain>
    </source>
</reference>
<sequence length="858" mass="92544">MLALRLGRRSSGCSMACAGRHHVFPTALASSSVSVAGFASSAAVSKRGDMKFYKQPTGKARQDAIARAAEFRKGMNATAGEVAAAVATGGIEQAKIQANHTPPAGTNNPLKALDLMRPLRHPNPTTQSYSKQRTKLYDQINNAFVRAQLAECVRAMGLAVTATDKKAALVDRILLAWGWVDKTPDEYDTKVESEEHQMTLADLFLFQRNRDAHRHRGLSPRFDAHGSDQDGNPQAYTMMVTGTRAQLDVFKKWLNGVVKQHSQTTWTKADLLGWEPPKSTLWAVSNLTGAYIEVDAQNVYSATAAAKGDALRAREMVLEVAREATKDTNAVSASTNSGGVSLTPHLPAPSSPLPWKLAAKIGKRPFFRLAAVQSQYESVYQREAKQRVANIAVTPTINFAGYSKDAVLRDLAVATLQSLSNGADMTADDETSSLVLQLGHLLSPAMESNAALSLTAPVAGSDTLDSSRWNNLTPFVFCPTVPPVLVDSHLPSILQRTRRVTYHPQYGDGPVLTLEYQYPKAAERETLLNDISDEPAWVDRLGDLVAASAQEAEARYGEDLAPDEMHLAKDGLDALLGPDTTPLADPHPFETSLSASLERESATDVLLPERPVDTRIVARGSQAVPATDVPPLLTDFFKLVHTHAAAMRDTPLSDLVALRAVPPQATEPISMYDDDMLDPLDIAGEDGVFPSAARSHKPTTDHWNDPIEENLVPLLPPLHVTFRGAPYLLESDQVRDASAAPIREFATVAATLDTTDPADALDADADDAHAHTHGSTNPPAGPGPYTAHQPPVGWLRTLAVVDLNGLGSVLRYAELEGKGDLRAMGDAVWRELAYVTSETVPRKTGRSGAGWTQGGWTP</sequence>
<protein>
    <submittedName>
        <fullName evidence="2">Uncharacterized protein</fullName>
    </submittedName>
</protein>
<proteinExistence type="predicted"/>
<evidence type="ECO:0000256" key="1">
    <source>
        <dbReference type="SAM" id="MobiDB-lite"/>
    </source>
</evidence>
<accession>A0A427Y6B7</accession>
<evidence type="ECO:0000313" key="3">
    <source>
        <dbReference type="Proteomes" id="UP000279236"/>
    </source>
</evidence>
<keyword evidence="3" id="KW-1185">Reference proteome</keyword>
<dbReference type="GeneID" id="39589426"/>
<dbReference type="AlphaFoldDB" id="A0A427Y6B7"/>
<comment type="caution">
    <text evidence="2">The sequence shown here is derived from an EMBL/GenBank/DDBJ whole genome shotgun (WGS) entry which is preliminary data.</text>
</comment>